<dbReference type="EMBL" id="LCYN01000017">
    <property type="protein sequence ID" value="KKZ95949.1"/>
    <property type="molecule type" value="Genomic_DNA"/>
</dbReference>
<dbReference type="InterPro" id="IPR050266">
    <property type="entry name" value="AB_hydrolase_sf"/>
</dbReference>
<accession>A0A0G8C911</accession>
<dbReference type="InterPro" id="IPR029058">
    <property type="entry name" value="AB_hydrolase_fold"/>
</dbReference>
<dbReference type="Pfam" id="PF00561">
    <property type="entry name" value="Abhydrolase_1"/>
    <property type="match status" value="1"/>
</dbReference>
<reference evidence="2 3" key="1">
    <citation type="journal article" date="2015" name="Genome Announc.">
        <title>Next-Generation Whole-Genome Sequencing of Eight Strains of Bacillus cereus, Isolated from Food.</title>
        <authorList>
            <person name="Krawczyk A.O."/>
            <person name="de Jong A."/>
            <person name="Eijlander R.T."/>
            <person name="Berendsen E.M."/>
            <person name="Holsappel S."/>
            <person name="Wells-Bennik M.H."/>
            <person name="Kuipers O.P."/>
        </authorList>
    </citation>
    <scope>NUCLEOTIDE SEQUENCE [LARGE SCALE GENOMIC DNA]</scope>
    <source>
        <strain evidence="2 3">B4147</strain>
    </source>
</reference>
<evidence type="ECO:0000313" key="3">
    <source>
        <dbReference type="Proteomes" id="UP000035350"/>
    </source>
</evidence>
<dbReference type="PATRIC" id="fig|1396.433.peg.2031"/>
<dbReference type="AlphaFoldDB" id="A0A0G8C911"/>
<dbReference type="Proteomes" id="UP000035350">
    <property type="component" value="Unassembled WGS sequence"/>
</dbReference>
<dbReference type="PANTHER" id="PTHR43798">
    <property type="entry name" value="MONOACYLGLYCEROL LIPASE"/>
    <property type="match status" value="1"/>
</dbReference>
<name>A0A0G8C911_9BACI</name>
<reference evidence="3" key="2">
    <citation type="submission" date="2015-04" db="EMBL/GenBank/DDBJ databases">
        <title>Draft Genome Sequences of Eight Spore-Forming Food Isolates of Bacillus cereus Genome sequencing.</title>
        <authorList>
            <person name="Krawcyk A.O."/>
            <person name="de Jong A."/>
            <person name="Eijlander R.T."/>
            <person name="Berendsen E.M."/>
            <person name="Holsappel S."/>
            <person name="Wells-Bennik M."/>
            <person name="Kuipers O.P."/>
        </authorList>
    </citation>
    <scope>NUCLEOTIDE SEQUENCE [LARGE SCALE GENOMIC DNA]</scope>
    <source>
        <strain evidence="3">B4147</strain>
    </source>
</reference>
<feature type="domain" description="AB hydrolase-1" evidence="1">
    <location>
        <begin position="95"/>
        <end position="339"/>
    </location>
</feature>
<dbReference type="PANTHER" id="PTHR43798:SF33">
    <property type="entry name" value="HYDROLASE, PUTATIVE (AFU_ORTHOLOGUE AFUA_2G14860)-RELATED"/>
    <property type="match status" value="1"/>
</dbReference>
<proteinExistence type="predicted"/>
<protein>
    <recommendedName>
        <fullName evidence="1">AB hydrolase-1 domain-containing protein</fullName>
    </recommendedName>
</protein>
<evidence type="ECO:0000313" key="2">
    <source>
        <dbReference type="EMBL" id="KKZ95949.1"/>
    </source>
</evidence>
<dbReference type="InterPro" id="IPR000073">
    <property type="entry name" value="AB_hydrolase_1"/>
</dbReference>
<gene>
    <name evidence="2" type="ORF">B4147_5190</name>
</gene>
<evidence type="ECO:0000259" key="1">
    <source>
        <dbReference type="Pfam" id="PF00561"/>
    </source>
</evidence>
<dbReference type="Gene3D" id="3.40.50.1820">
    <property type="entry name" value="alpha/beta hydrolase"/>
    <property type="match status" value="1"/>
</dbReference>
<sequence>MKGNLKMKKNWKYISLIGVFFIFLLSSYSNHQEVPKKSKASKISKEEYKISQEDETLFLLHKSINTKKQYTSDEIILFLEPFSVPTAEAFDVSKYSWMDAYAKKGYDTWAMDFRGFGQSSRPKEMSEPPNQNKPIIHLDDATKDLETVVNWIKHKRNVKKIHLVGWSYGGVVAGNYAISHSDDVNTLVLYGYMHGFTLPMMTEPFDNPLQQGEFNPHAPSYQTVDFDKGMHHWHMMMGEKKIVTNEAMDSVKDVFLHSDSMSEKNKGIIRRPMGPLEDLYSIWSNRPLYDASQISSPVLVVYGEDDVFADRDMLSKLTGTKHKKEVVIPDATHWAVYEKNHDILFKEVLNFIEMKEGKKG</sequence>
<dbReference type="SUPFAM" id="SSF53474">
    <property type="entry name" value="alpha/beta-Hydrolases"/>
    <property type="match status" value="1"/>
</dbReference>
<dbReference type="GO" id="GO:0016020">
    <property type="term" value="C:membrane"/>
    <property type="evidence" value="ECO:0007669"/>
    <property type="project" value="TreeGrafter"/>
</dbReference>
<organism evidence="2 3">
    <name type="scientific">Bacillus wiedmannii</name>
    <dbReference type="NCBI Taxonomy" id="1890302"/>
    <lineage>
        <taxon>Bacteria</taxon>
        <taxon>Bacillati</taxon>
        <taxon>Bacillota</taxon>
        <taxon>Bacilli</taxon>
        <taxon>Bacillales</taxon>
        <taxon>Bacillaceae</taxon>
        <taxon>Bacillus</taxon>
        <taxon>Bacillus cereus group</taxon>
    </lineage>
</organism>
<comment type="caution">
    <text evidence="2">The sequence shown here is derived from an EMBL/GenBank/DDBJ whole genome shotgun (WGS) entry which is preliminary data.</text>
</comment>